<dbReference type="PANTHER" id="PTHR43691">
    <property type="entry name" value="URIDINE PHOSPHORYLASE"/>
    <property type="match status" value="1"/>
</dbReference>
<dbReference type="EC" id="2.4.2.3" evidence="1"/>
<evidence type="ECO:0000313" key="5">
    <source>
        <dbReference type="EMBL" id="AOG25627.1"/>
    </source>
</evidence>
<evidence type="ECO:0000313" key="6">
    <source>
        <dbReference type="Proteomes" id="UP000094691"/>
    </source>
</evidence>
<gene>
    <name evidence="5" type="ORF">BBP16_01315</name>
</gene>
<evidence type="ECO:0000256" key="1">
    <source>
        <dbReference type="ARBA" id="ARBA00011888"/>
    </source>
</evidence>
<sequence>MKEERCILQIDKDPKAVIEPDYEKQPFKFHSKLLFAFVPKEDIDNFLEQVPHKVLGSYDTISFQPDIYEIERNGEYFTLCQAPLGGPASVQLLDWLISYGVNQVLTVGNAGALTDLPENEMLLVKRAIRDEGTSFHYVEPGQFIDLNQGFLKQVEDVLATLDLKYDEITTWTTDGFFRETPKKDAHFRQLGAATVEMECASLAACAQFRKVDFAQILFTADTLADIDNYDERDWGYESHSAGLEIGSKVLTKLGKNE</sequence>
<dbReference type="GO" id="GO:0005829">
    <property type="term" value="C:cytosol"/>
    <property type="evidence" value="ECO:0007669"/>
    <property type="project" value="TreeGrafter"/>
</dbReference>
<organism evidence="5 6">
    <name type="scientific">Lactobacillus johnsonii</name>
    <dbReference type="NCBI Taxonomy" id="33959"/>
    <lineage>
        <taxon>Bacteria</taxon>
        <taxon>Bacillati</taxon>
        <taxon>Bacillota</taxon>
        <taxon>Bacilli</taxon>
        <taxon>Lactobacillales</taxon>
        <taxon>Lactobacillaceae</taxon>
        <taxon>Lactobacillus</taxon>
    </lineage>
</organism>
<dbReference type="PANTHER" id="PTHR43691:SF11">
    <property type="entry name" value="FI09636P-RELATED"/>
    <property type="match status" value="1"/>
</dbReference>
<proteinExistence type="predicted"/>
<reference evidence="5 6" key="1">
    <citation type="submission" date="2016-07" db="EMBL/GenBank/DDBJ databases">
        <title>Genome sequencing project for further understanding the molecular mechanisms of preventing non-alcoholic fatty liver disease.</title>
        <authorList>
            <person name="Wang H."/>
        </authorList>
    </citation>
    <scope>NUCLEOTIDE SEQUENCE [LARGE SCALE GENOMIC DNA]</scope>
    <source>
        <strain evidence="5 6">BS15</strain>
    </source>
</reference>
<evidence type="ECO:0000256" key="3">
    <source>
        <dbReference type="ARBA" id="ARBA00048447"/>
    </source>
</evidence>
<evidence type="ECO:0000256" key="2">
    <source>
        <dbReference type="ARBA" id="ARBA00021980"/>
    </source>
</evidence>
<dbReference type="AlphaFoldDB" id="A0A9W3SKL3"/>
<dbReference type="SUPFAM" id="SSF53167">
    <property type="entry name" value="Purine and uridine phosphorylases"/>
    <property type="match status" value="1"/>
</dbReference>
<dbReference type="CDD" id="cd09007">
    <property type="entry name" value="NP-I_spr0068"/>
    <property type="match status" value="1"/>
</dbReference>
<dbReference type="Proteomes" id="UP000094691">
    <property type="component" value="Chromosome"/>
</dbReference>
<dbReference type="Gene3D" id="3.40.50.1580">
    <property type="entry name" value="Nucleoside phosphorylase domain"/>
    <property type="match status" value="1"/>
</dbReference>
<dbReference type="InterPro" id="IPR000845">
    <property type="entry name" value="Nucleoside_phosphorylase_d"/>
</dbReference>
<comment type="catalytic activity">
    <reaction evidence="3">
        <text>uridine + phosphate = alpha-D-ribose 1-phosphate + uracil</text>
        <dbReference type="Rhea" id="RHEA:24388"/>
        <dbReference type="ChEBI" id="CHEBI:16704"/>
        <dbReference type="ChEBI" id="CHEBI:17568"/>
        <dbReference type="ChEBI" id="CHEBI:43474"/>
        <dbReference type="ChEBI" id="CHEBI:57720"/>
        <dbReference type="EC" id="2.4.2.3"/>
    </reaction>
</comment>
<dbReference type="RefSeq" id="WP_014567453.1">
    <property type="nucleotide sequence ID" value="NZ_CP062068.1"/>
</dbReference>
<protein>
    <recommendedName>
        <fullName evidence="2">Uridine phosphorylase</fullName>
        <ecNumber evidence="1">2.4.2.3</ecNumber>
    </recommendedName>
</protein>
<dbReference type="GO" id="GO:0006152">
    <property type="term" value="P:purine nucleoside catabolic process"/>
    <property type="evidence" value="ECO:0007669"/>
    <property type="project" value="TreeGrafter"/>
</dbReference>
<dbReference type="Pfam" id="PF01048">
    <property type="entry name" value="PNP_UDP_1"/>
    <property type="match status" value="1"/>
</dbReference>
<dbReference type="EMBL" id="CP016400">
    <property type="protein sequence ID" value="AOG25627.1"/>
    <property type="molecule type" value="Genomic_DNA"/>
</dbReference>
<name>A0A9W3SKL3_LACJH</name>
<dbReference type="InterPro" id="IPR035994">
    <property type="entry name" value="Nucleoside_phosphorylase_sf"/>
</dbReference>
<accession>A0A9W3SKL3</accession>
<dbReference type="GO" id="GO:0004850">
    <property type="term" value="F:uridine phosphorylase activity"/>
    <property type="evidence" value="ECO:0007669"/>
    <property type="project" value="UniProtKB-EC"/>
</dbReference>
<dbReference type="GO" id="GO:0004731">
    <property type="term" value="F:purine-nucleoside phosphorylase activity"/>
    <property type="evidence" value="ECO:0007669"/>
    <property type="project" value="TreeGrafter"/>
</dbReference>
<feature type="domain" description="Nucleoside phosphorylase" evidence="4">
    <location>
        <begin position="58"/>
        <end position="227"/>
    </location>
</feature>
<evidence type="ECO:0000259" key="4">
    <source>
        <dbReference type="Pfam" id="PF01048"/>
    </source>
</evidence>